<dbReference type="InterPro" id="IPR000531">
    <property type="entry name" value="Beta-barrel_TonB"/>
</dbReference>
<evidence type="ECO:0000256" key="4">
    <source>
        <dbReference type="ARBA" id="ARBA00022692"/>
    </source>
</evidence>
<dbReference type="InterPro" id="IPR036942">
    <property type="entry name" value="Beta-barrel_TonB_sf"/>
</dbReference>
<dbReference type="SUPFAM" id="SSF56935">
    <property type="entry name" value="Porins"/>
    <property type="match status" value="1"/>
</dbReference>
<reference evidence="13" key="1">
    <citation type="journal article" date="2019" name="Int. J. Syst. Evol. Microbiol.">
        <title>The Global Catalogue of Microorganisms (GCM) 10K type strain sequencing project: providing services to taxonomists for standard genome sequencing and annotation.</title>
        <authorList>
            <consortium name="The Broad Institute Genomics Platform"/>
            <consortium name="The Broad Institute Genome Sequencing Center for Infectious Disease"/>
            <person name="Wu L."/>
            <person name="Ma J."/>
        </authorList>
    </citation>
    <scope>NUCLEOTIDE SEQUENCE [LARGE SCALE GENOMIC DNA]</scope>
    <source>
        <strain evidence="13">JCM 18326</strain>
    </source>
</reference>
<comment type="caution">
    <text evidence="12">The sequence shown here is derived from an EMBL/GenBank/DDBJ whole genome shotgun (WGS) entry which is preliminary data.</text>
</comment>
<keyword evidence="12" id="KW-0675">Receptor</keyword>
<evidence type="ECO:0000256" key="5">
    <source>
        <dbReference type="ARBA" id="ARBA00023077"/>
    </source>
</evidence>
<dbReference type="SUPFAM" id="SSF49464">
    <property type="entry name" value="Carboxypeptidase regulatory domain-like"/>
    <property type="match status" value="1"/>
</dbReference>
<comment type="similarity">
    <text evidence="8 9">Belongs to the TonB-dependent receptor family.</text>
</comment>
<dbReference type="Gene3D" id="2.170.130.10">
    <property type="entry name" value="TonB-dependent receptor, plug domain"/>
    <property type="match status" value="1"/>
</dbReference>
<evidence type="ECO:0000256" key="3">
    <source>
        <dbReference type="ARBA" id="ARBA00022452"/>
    </source>
</evidence>
<evidence type="ECO:0000313" key="13">
    <source>
        <dbReference type="Proteomes" id="UP001500298"/>
    </source>
</evidence>
<dbReference type="Gene3D" id="2.40.170.20">
    <property type="entry name" value="TonB-dependent receptor, beta-barrel domain"/>
    <property type="match status" value="1"/>
</dbReference>
<name>A0ABP9D6Y2_9BACT</name>
<dbReference type="Proteomes" id="UP001500298">
    <property type="component" value="Unassembled WGS sequence"/>
</dbReference>
<keyword evidence="13" id="KW-1185">Reference proteome</keyword>
<evidence type="ECO:0000259" key="10">
    <source>
        <dbReference type="Pfam" id="PF00593"/>
    </source>
</evidence>
<sequence length="970" mass="106330">MMLLYILPAQTWAQEKAVSGTVLDETGSPLPGVSVIVKGTTKGVATDFDGNFQLLLNEGEDVLTISYIGYTSQEVVVGNQSNLAISLAPDADQLEEVVVIGYGSVKKDDLTGSVQSVTASDFNQGAITSPQELVNGKMPGVQIVNGGGSPGAAANIRIRGGSSLNASNDPLIIIDGVPVANEGVAGMKNPLNTINPNDIETFTVLKDASATAIYGSRASNGVIIITTKKGSKGGLQVNYAGNVSVSTPTKFVDVLKADQYREVLAAQKPSVADLAGDANTDWQKEIYQNAISTDHNVSVAGTIADVLPVRASIGYNNSEGVLKTDHMERTTATLNLNPKLFDDHLKVDASVKFSNIRNNFANQGAIGAAGSMDPTQPIYTENGEYFAWLNADGSPINIAPQNPVALLNQLSNTSSANRVIANAQLDYKFHFLPELKANLNVATDRINSSGEVITSPEAKFNVESLGKGLRSEYTSEKSNELLDFYLQYAKEFGESRFDIMGGYSYQHFYTHNTGREFLGEDAERNAYVDKYENYLVSFFGRANYSLKERYMFTVTLRNDGSSRFSPENRWGLFPSAAFAWNMKREGFLADVDVVSALKFRAGYGVTGQQDINDNYAYFGKYELGQNNAAYTMYDKDGNLVYVNSLRPSAYNENLKWEEATTYNVGIDYGFADDRITGSLEAYYKKNTDLLNFVDIPVGSNFNNRVWSNIGSMEARGVELSINTKLVNNGDLFWDLGFNVALQNNEITQLTQVESDTYLGVETGGIAGGTGNNIQIHTVGHPAYSFFVYEQVYDNDGNPIENMFVDRNGDGVINQYDKYHFNQRAPIALMGINTRVAYRNWEFSAAGRANFGNAVYNNMAALNGHYNDLETSGQFLGNIHSNALETNFNTEILMSDLYVQDASFFRLDNVMVGYNVNNLFGDKVNARVYGTVNNVFVLTDYEGIDPEIFDGIDNSFYPRPRTFMLGVNVSF</sequence>
<evidence type="ECO:0000256" key="8">
    <source>
        <dbReference type="PROSITE-ProRule" id="PRU01360"/>
    </source>
</evidence>
<keyword evidence="4 8" id="KW-0812">Transmembrane</keyword>
<evidence type="ECO:0000259" key="11">
    <source>
        <dbReference type="Pfam" id="PF07715"/>
    </source>
</evidence>
<feature type="domain" description="TonB-dependent receptor-like beta-barrel" evidence="10">
    <location>
        <begin position="385"/>
        <end position="934"/>
    </location>
</feature>
<keyword evidence="3 8" id="KW-1134">Transmembrane beta strand</keyword>
<keyword evidence="7 8" id="KW-0998">Cell outer membrane</keyword>
<dbReference type="InterPro" id="IPR037066">
    <property type="entry name" value="Plug_dom_sf"/>
</dbReference>
<evidence type="ECO:0000256" key="2">
    <source>
        <dbReference type="ARBA" id="ARBA00022448"/>
    </source>
</evidence>
<evidence type="ECO:0000256" key="6">
    <source>
        <dbReference type="ARBA" id="ARBA00023136"/>
    </source>
</evidence>
<dbReference type="InterPro" id="IPR012910">
    <property type="entry name" value="Plug_dom"/>
</dbReference>
<keyword evidence="6 8" id="KW-0472">Membrane</keyword>
<organism evidence="12 13">
    <name type="scientific">Algivirga pacifica</name>
    <dbReference type="NCBI Taxonomy" id="1162670"/>
    <lineage>
        <taxon>Bacteria</taxon>
        <taxon>Pseudomonadati</taxon>
        <taxon>Bacteroidota</taxon>
        <taxon>Cytophagia</taxon>
        <taxon>Cytophagales</taxon>
        <taxon>Flammeovirgaceae</taxon>
        <taxon>Algivirga</taxon>
    </lineage>
</organism>
<feature type="domain" description="TonB-dependent receptor plug" evidence="11">
    <location>
        <begin position="107"/>
        <end position="222"/>
    </location>
</feature>
<evidence type="ECO:0000256" key="7">
    <source>
        <dbReference type="ARBA" id="ARBA00023237"/>
    </source>
</evidence>
<accession>A0ABP9D6Y2</accession>
<protein>
    <submittedName>
        <fullName evidence="12">TonB-dependent receptor</fullName>
    </submittedName>
</protein>
<evidence type="ECO:0000256" key="1">
    <source>
        <dbReference type="ARBA" id="ARBA00004571"/>
    </source>
</evidence>
<dbReference type="NCBIfam" id="TIGR04057">
    <property type="entry name" value="SusC_RagA_signa"/>
    <property type="match status" value="1"/>
</dbReference>
<dbReference type="Pfam" id="PF13715">
    <property type="entry name" value="CarbopepD_reg_2"/>
    <property type="match status" value="1"/>
</dbReference>
<keyword evidence="2 8" id="KW-0813">Transport</keyword>
<dbReference type="Pfam" id="PF07715">
    <property type="entry name" value="Plug"/>
    <property type="match status" value="1"/>
</dbReference>
<evidence type="ECO:0000256" key="9">
    <source>
        <dbReference type="RuleBase" id="RU003357"/>
    </source>
</evidence>
<dbReference type="NCBIfam" id="TIGR04056">
    <property type="entry name" value="OMP_RagA_SusC"/>
    <property type="match status" value="1"/>
</dbReference>
<dbReference type="Pfam" id="PF00593">
    <property type="entry name" value="TonB_dep_Rec_b-barrel"/>
    <property type="match status" value="1"/>
</dbReference>
<proteinExistence type="inferred from homology"/>
<dbReference type="InterPro" id="IPR023996">
    <property type="entry name" value="TonB-dep_OMP_SusC/RagA"/>
</dbReference>
<dbReference type="Gene3D" id="2.60.40.1120">
    <property type="entry name" value="Carboxypeptidase-like, regulatory domain"/>
    <property type="match status" value="1"/>
</dbReference>
<keyword evidence="5 9" id="KW-0798">TonB box</keyword>
<dbReference type="PROSITE" id="PS52016">
    <property type="entry name" value="TONB_DEPENDENT_REC_3"/>
    <property type="match status" value="1"/>
</dbReference>
<dbReference type="EMBL" id="BAABJX010000017">
    <property type="protein sequence ID" value="GAA4826346.1"/>
    <property type="molecule type" value="Genomic_DNA"/>
</dbReference>
<evidence type="ECO:0000313" key="12">
    <source>
        <dbReference type="EMBL" id="GAA4826346.1"/>
    </source>
</evidence>
<comment type="subcellular location">
    <subcellularLocation>
        <location evidence="1 8">Cell outer membrane</location>
        <topology evidence="1 8">Multi-pass membrane protein</topology>
    </subcellularLocation>
</comment>
<dbReference type="InterPro" id="IPR039426">
    <property type="entry name" value="TonB-dep_rcpt-like"/>
</dbReference>
<gene>
    <name evidence="12" type="ORF">GCM10023331_08680</name>
</gene>
<dbReference type="InterPro" id="IPR023997">
    <property type="entry name" value="TonB-dep_OMP_SusC/RagA_CS"/>
</dbReference>
<dbReference type="InterPro" id="IPR008969">
    <property type="entry name" value="CarboxyPept-like_regulatory"/>
</dbReference>